<sequence>MPQHQWTAQVIAAPSDSPAAAPSDSPGPGILLRTGFTVRGPVCSARMLITALGVYETELNGTVVGDVVLAPGWTSYHHRHRYHTFDVTGLLRPGPNAWGAHLADGWYRGLLGFNGGTRNLYGSRTGLFAELHITYADGTTQTVTTGPGWRAGSGPVVVTGLYEGESYDARLEQSGWSAPGFDDSAWMPVQVLGGFDSSVLFPADSPPVRRVDEFGPVCVSRNDQGRTVVDFGQNLVGRLRIRVRGEAGHTVTLRHAEVLENGTPSARSLGGAEATDRYVLRGDAEAEEWEPRFTFHGFRYAELEGWPGELGLGDIAAVVLHSDLRRTGWFACSDPSLERLHENVVWSMRGNFLDVPTDCPQRDERLGWTGDAQVFAPTAAFLYDVRDFLASWLRDLAAEQAADEGGVPPLMSPAVPLRFQSSPPPSSNRPMAGWGDATVVVPWTLYERYGDAEVLRAQYPSMRGWVDTVDAVAGPGHVWGEGFQFGDWLDPTAPPSMPPKSSTSGPLVATAYFAHSARLLARTAEVLEEKDDAVRYHALADAVREAFRDRFHRGGGLLHEETQTAYALALCFRLIDDAAERARAGEQLAALVAARGHRIGTGFLGTPLICDALTDTGHADTAYLLLTQRECPSWLYQVDRGATTIWERWDAVLPDGSLNPSPLNSLNHYSYGAVADWLHRTVAGLAPAEPGYRRIRFRPLPGGGITWADAAHETPYGRAESSWRIANGELRLDVLVPDGATATVELPGSAPAEAGPGGHTFRTPWPTTAEDLR</sequence>
<dbReference type="Pfam" id="PF17390">
    <property type="entry name" value="Bac_rhamnosid_C"/>
    <property type="match status" value="1"/>
</dbReference>
<gene>
    <name evidence="9" type="ORF">LJ657_33555</name>
</gene>
<dbReference type="InterPro" id="IPR008928">
    <property type="entry name" value="6-hairpin_glycosidase_sf"/>
</dbReference>
<evidence type="ECO:0000259" key="7">
    <source>
        <dbReference type="Pfam" id="PF17389"/>
    </source>
</evidence>
<dbReference type="InterPro" id="IPR012341">
    <property type="entry name" value="6hp_glycosidase-like_sf"/>
</dbReference>
<protein>
    <recommendedName>
        <fullName evidence="2">alpha-L-rhamnosidase</fullName>
        <ecNumber evidence="2">3.2.1.40</ecNumber>
    </recommendedName>
</protein>
<reference evidence="9" key="1">
    <citation type="submission" date="2021-12" db="EMBL/GenBank/DDBJ databases">
        <authorList>
            <person name="Lee J.-H."/>
            <person name="Kim S.-B."/>
        </authorList>
    </citation>
    <scope>NUCLEOTIDE SEQUENCE</scope>
    <source>
        <strain evidence="9">NR30</strain>
    </source>
</reference>
<dbReference type="Pfam" id="PF05592">
    <property type="entry name" value="Bac_rhamnosid"/>
    <property type="match status" value="1"/>
</dbReference>
<evidence type="ECO:0000256" key="4">
    <source>
        <dbReference type="SAM" id="MobiDB-lite"/>
    </source>
</evidence>
<keyword evidence="3 9" id="KW-0378">Hydrolase</keyword>
<dbReference type="Pfam" id="PF08531">
    <property type="entry name" value="Bac_rhamnosid_N"/>
    <property type="match status" value="1"/>
</dbReference>
<dbReference type="Gene3D" id="2.60.420.10">
    <property type="entry name" value="Maltose phosphorylase, domain 3"/>
    <property type="match status" value="1"/>
</dbReference>
<name>A0A9Q3VTR5_9ACTN</name>
<evidence type="ECO:0000259" key="8">
    <source>
        <dbReference type="Pfam" id="PF17390"/>
    </source>
</evidence>
<evidence type="ECO:0000313" key="10">
    <source>
        <dbReference type="Proteomes" id="UP001108029"/>
    </source>
</evidence>
<evidence type="ECO:0000256" key="3">
    <source>
        <dbReference type="ARBA" id="ARBA00022801"/>
    </source>
</evidence>
<dbReference type="GO" id="GO:0030596">
    <property type="term" value="F:alpha-L-rhamnosidase activity"/>
    <property type="evidence" value="ECO:0007669"/>
    <property type="project" value="UniProtKB-EC"/>
</dbReference>
<dbReference type="InterPro" id="IPR008902">
    <property type="entry name" value="Rhamnosid_concanavalin"/>
</dbReference>
<evidence type="ECO:0000313" key="9">
    <source>
        <dbReference type="EMBL" id="MCD9878454.1"/>
    </source>
</evidence>
<dbReference type="RefSeq" id="WP_232652663.1">
    <property type="nucleotide sequence ID" value="NZ_JAJSBI010000021.1"/>
</dbReference>
<dbReference type="PANTHER" id="PTHR33307">
    <property type="entry name" value="ALPHA-RHAMNOSIDASE (EUROFUNG)"/>
    <property type="match status" value="1"/>
</dbReference>
<feature type="domain" description="Alpha-L-rhamnosidase concanavalin-like" evidence="5">
    <location>
        <begin position="222"/>
        <end position="321"/>
    </location>
</feature>
<comment type="catalytic activity">
    <reaction evidence="1">
        <text>Hydrolysis of terminal non-reducing alpha-L-rhamnose residues in alpha-L-rhamnosides.</text>
        <dbReference type="EC" id="3.2.1.40"/>
    </reaction>
</comment>
<accession>A0A9Q3VTR5</accession>
<evidence type="ECO:0000256" key="2">
    <source>
        <dbReference type="ARBA" id="ARBA00012652"/>
    </source>
</evidence>
<evidence type="ECO:0000259" key="6">
    <source>
        <dbReference type="Pfam" id="PF08531"/>
    </source>
</evidence>
<dbReference type="SUPFAM" id="SSF48208">
    <property type="entry name" value="Six-hairpin glycosidases"/>
    <property type="match status" value="1"/>
</dbReference>
<evidence type="ECO:0000256" key="1">
    <source>
        <dbReference type="ARBA" id="ARBA00001445"/>
    </source>
</evidence>
<dbReference type="Gene3D" id="1.50.10.10">
    <property type="match status" value="1"/>
</dbReference>
<proteinExistence type="predicted"/>
<feature type="domain" description="Bacterial alpha-L-rhamnosidase N-terminal" evidence="6">
    <location>
        <begin position="42"/>
        <end position="211"/>
    </location>
</feature>
<dbReference type="EC" id="3.2.1.40" evidence="2"/>
<dbReference type="AlphaFoldDB" id="A0A9Q3VTR5"/>
<keyword evidence="10" id="KW-1185">Reference proteome</keyword>
<dbReference type="GO" id="GO:0005975">
    <property type="term" value="P:carbohydrate metabolic process"/>
    <property type="evidence" value="ECO:0007669"/>
    <property type="project" value="InterPro"/>
</dbReference>
<comment type="caution">
    <text evidence="9">The sequence shown here is derived from an EMBL/GenBank/DDBJ whole genome shotgun (WGS) entry which is preliminary data.</text>
</comment>
<feature type="domain" description="Alpha-L-rhamnosidase six-hairpin glycosidase" evidence="7">
    <location>
        <begin position="325"/>
        <end position="682"/>
    </location>
</feature>
<dbReference type="PIRSF" id="PIRSF010631">
    <property type="entry name" value="A-rhamnsds"/>
    <property type="match status" value="1"/>
</dbReference>
<dbReference type="PANTHER" id="PTHR33307:SF6">
    <property type="entry name" value="ALPHA-RHAMNOSIDASE (EUROFUNG)-RELATED"/>
    <property type="match status" value="1"/>
</dbReference>
<dbReference type="InterPro" id="IPR035398">
    <property type="entry name" value="Bac_rhamnosid_C"/>
</dbReference>
<dbReference type="Pfam" id="PF17389">
    <property type="entry name" value="Bac_rhamnosid6H"/>
    <property type="match status" value="1"/>
</dbReference>
<dbReference type="Gene3D" id="2.60.120.260">
    <property type="entry name" value="Galactose-binding domain-like"/>
    <property type="match status" value="2"/>
</dbReference>
<dbReference type="EMBL" id="JAJSBI010000021">
    <property type="protein sequence ID" value="MCD9878454.1"/>
    <property type="molecule type" value="Genomic_DNA"/>
</dbReference>
<dbReference type="InterPro" id="IPR035396">
    <property type="entry name" value="Bac_rhamnosid6H"/>
</dbReference>
<dbReference type="InterPro" id="IPR013737">
    <property type="entry name" value="Bac_rhamnosid_N"/>
</dbReference>
<feature type="region of interest" description="Disordered" evidence="4">
    <location>
        <begin position="746"/>
        <end position="773"/>
    </location>
</feature>
<organism evidence="9 10">
    <name type="scientific">Streptomyces guryensis</name>
    <dbReference type="NCBI Taxonomy" id="2886947"/>
    <lineage>
        <taxon>Bacteria</taxon>
        <taxon>Bacillati</taxon>
        <taxon>Actinomycetota</taxon>
        <taxon>Actinomycetes</taxon>
        <taxon>Kitasatosporales</taxon>
        <taxon>Streptomycetaceae</taxon>
        <taxon>Streptomyces</taxon>
    </lineage>
</organism>
<evidence type="ECO:0000259" key="5">
    <source>
        <dbReference type="Pfam" id="PF05592"/>
    </source>
</evidence>
<dbReference type="InterPro" id="IPR016007">
    <property type="entry name" value="Alpha_rhamnosid"/>
</dbReference>
<dbReference type="Proteomes" id="UP001108029">
    <property type="component" value="Unassembled WGS sequence"/>
</dbReference>
<feature type="domain" description="Alpha-L-rhamnosidase C-terminal" evidence="8">
    <location>
        <begin position="684"/>
        <end position="755"/>
    </location>
</feature>